<accession>A0A1I2IPK4</accession>
<dbReference type="OrthoDB" id="981635at2"/>
<dbReference type="STRING" id="935223.SAMN04488131_12144"/>
<name>A0A1I2IPK4_9FLAO</name>
<dbReference type="EMBL" id="FONQ01000021">
    <property type="protein sequence ID" value="SFF42766.1"/>
    <property type="molecule type" value="Genomic_DNA"/>
</dbReference>
<dbReference type="AlphaFoldDB" id="A0A1I2IPK4"/>
<keyword evidence="2" id="KW-1185">Reference proteome</keyword>
<organism evidence="1 2">
    <name type="scientific">Flavobacterium xueshanense</name>
    <dbReference type="NCBI Taxonomy" id="935223"/>
    <lineage>
        <taxon>Bacteria</taxon>
        <taxon>Pseudomonadati</taxon>
        <taxon>Bacteroidota</taxon>
        <taxon>Flavobacteriia</taxon>
        <taxon>Flavobacteriales</taxon>
        <taxon>Flavobacteriaceae</taxon>
        <taxon>Flavobacterium</taxon>
    </lineage>
</organism>
<dbReference type="InterPro" id="IPR014948">
    <property type="entry name" value="BrxA"/>
</dbReference>
<evidence type="ECO:0000313" key="2">
    <source>
        <dbReference type="Proteomes" id="UP000198596"/>
    </source>
</evidence>
<gene>
    <name evidence="1" type="ORF">SAMN04488131_12144</name>
</gene>
<dbReference type="InterPro" id="IPR023137">
    <property type="entry name" value="BrxA_sf"/>
</dbReference>
<dbReference type="Pfam" id="PF08849">
    <property type="entry name" value="BrxA"/>
    <property type="match status" value="1"/>
</dbReference>
<dbReference type="Gene3D" id="1.10.3540.10">
    <property type="entry name" value="uncharacterized protein from magnetospirillum magneticum domain"/>
    <property type="match status" value="1"/>
</dbReference>
<reference evidence="2" key="1">
    <citation type="submission" date="2016-10" db="EMBL/GenBank/DDBJ databases">
        <authorList>
            <person name="Varghese N."/>
            <person name="Submissions S."/>
        </authorList>
    </citation>
    <scope>NUCLEOTIDE SEQUENCE [LARGE SCALE GENOMIC DNA]</scope>
    <source>
        <strain evidence="2">CGMCC 1.9227</strain>
    </source>
</reference>
<dbReference type="RefSeq" id="WP_091208770.1">
    <property type="nucleotide sequence ID" value="NZ_FONQ01000021.1"/>
</dbReference>
<proteinExistence type="predicted"/>
<protein>
    <submittedName>
        <fullName evidence="1">Putative inner membrane protein</fullName>
    </submittedName>
</protein>
<evidence type="ECO:0000313" key="1">
    <source>
        <dbReference type="EMBL" id="SFF42766.1"/>
    </source>
</evidence>
<sequence length="200" mass="23246">MIETEKYSFSFTTSSLRLNKMILVAIAITEKREIDYINELGGGNSKTGRKMLSEFEKRISNLTPRQTDILVNGDFLSQKQIAFLSICKTYLFIRDFVVEVLREKILVFDYQITEGDYISFYRRKLDLHPEMDSLTDITQKKIKQVTFKILEQAGIIDSIKSKVIQPQIIDRKVTDAIVSDNPNWLKVLFISDMDITTMRK</sequence>
<dbReference type="Proteomes" id="UP000198596">
    <property type="component" value="Unassembled WGS sequence"/>
</dbReference>